<dbReference type="AlphaFoldDB" id="A0A0G1X6V5"/>
<gene>
    <name evidence="1" type="ORF">UY32_C0028G0007</name>
</gene>
<evidence type="ECO:0000313" key="1">
    <source>
        <dbReference type="EMBL" id="KKU98348.1"/>
    </source>
</evidence>
<sequence length="36" mass="3975">MGNFESESVADNSCFRSGPVYVGWFTSRRGSAESTR</sequence>
<proteinExistence type="predicted"/>
<name>A0A0G1X6V5_9BACT</name>
<evidence type="ECO:0000313" key="2">
    <source>
        <dbReference type="Proteomes" id="UP000034600"/>
    </source>
</evidence>
<reference evidence="1 2" key="1">
    <citation type="journal article" date="2015" name="Nature">
        <title>rRNA introns, odd ribosomes, and small enigmatic genomes across a large radiation of phyla.</title>
        <authorList>
            <person name="Brown C.T."/>
            <person name="Hug L.A."/>
            <person name="Thomas B.C."/>
            <person name="Sharon I."/>
            <person name="Castelle C.J."/>
            <person name="Singh A."/>
            <person name="Wilkins M.J."/>
            <person name="Williams K.H."/>
            <person name="Banfield J.F."/>
        </authorList>
    </citation>
    <scope>NUCLEOTIDE SEQUENCE [LARGE SCALE GENOMIC DNA]</scope>
</reference>
<accession>A0A0G1X6V5</accession>
<dbReference type="EMBL" id="LCPO01000028">
    <property type="protein sequence ID" value="KKU98348.1"/>
    <property type="molecule type" value="Genomic_DNA"/>
</dbReference>
<protein>
    <submittedName>
        <fullName evidence="1">Uncharacterized protein</fullName>
    </submittedName>
</protein>
<comment type="caution">
    <text evidence="1">The sequence shown here is derived from an EMBL/GenBank/DDBJ whole genome shotgun (WGS) entry which is preliminary data.</text>
</comment>
<dbReference type="Proteomes" id="UP000034600">
    <property type="component" value="Unassembled WGS sequence"/>
</dbReference>
<organism evidence="1 2">
    <name type="scientific">Candidatus Jorgensenbacteria bacterium GW2011_GWC1_48_8</name>
    <dbReference type="NCBI Taxonomy" id="1618666"/>
    <lineage>
        <taxon>Bacteria</taxon>
        <taxon>Candidatus Joergenseniibacteriota</taxon>
    </lineage>
</organism>